<dbReference type="GeneID" id="89232484"/>
<evidence type="ECO:0000256" key="1">
    <source>
        <dbReference type="SAM" id="MobiDB-lite"/>
    </source>
</evidence>
<reference evidence="2 5" key="1">
    <citation type="submission" date="2017-01" db="EMBL/GenBank/DDBJ databases">
        <title>Complete genome sequence of Haloterrigena daqingensis type strain (JX313T).</title>
        <authorList>
            <person name="Shuang W."/>
        </authorList>
    </citation>
    <scope>NUCLEOTIDE SEQUENCE [LARGE SCALE GENOMIC DNA]</scope>
    <source>
        <strain evidence="5">JX313</strain>
        <strain evidence="2">JX313T</strain>
        <plasmid evidence="5">Plasmid unnamed3</plasmid>
        <plasmid evidence="2">unnamed3</plasmid>
    </source>
</reference>
<evidence type="ECO:0000313" key="3">
    <source>
        <dbReference type="EMBL" id="SIS07534.1"/>
    </source>
</evidence>
<dbReference type="SUPFAM" id="SSF46785">
    <property type="entry name" value="Winged helix' DNA-binding domain"/>
    <property type="match status" value="1"/>
</dbReference>
<dbReference type="AlphaFoldDB" id="A0A1N7G4V5"/>
<keyword evidence="2" id="KW-0614">Plasmid</keyword>
<dbReference type="KEGG" id="hda:BB347_18695"/>
<evidence type="ECO:0000313" key="5">
    <source>
        <dbReference type="Proteomes" id="UP000187321"/>
    </source>
</evidence>
<name>A0A1N7G4V5_9EURY</name>
<dbReference type="Gene3D" id="1.10.10.10">
    <property type="entry name" value="Winged helix-like DNA-binding domain superfamily/Winged helix DNA-binding domain"/>
    <property type="match status" value="1"/>
</dbReference>
<dbReference type="InterPro" id="IPR036390">
    <property type="entry name" value="WH_DNA-bd_sf"/>
</dbReference>
<organism evidence="3 4">
    <name type="scientific">Natronorubrum daqingense</name>
    <dbReference type="NCBI Taxonomy" id="588898"/>
    <lineage>
        <taxon>Archaea</taxon>
        <taxon>Methanobacteriati</taxon>
        <taxon>Methanobacteriota</taxon>
        <taxon>Stenosarchaea group</taxon>
        <taxon>Halobacteria</taxon>
        <taxon>Halobacteriales</taxon>
        <taxon>Natrialbaceae</taxon>
        <taxon>Natronorubrum</taxon>
    </lineage>
</organism>
<dbReference type="EMBL" id="FTNP01000009">
    <property type="protein sequence ID" value="SIS07534.1"/>
    <property type="molecule type" value="Genomic_DNA"/>
</dbReference>
<sequence length="76" mass="8875">MSPERRRDQDSGRYGSEYSSNQYLEAVRRLEPTTTGEVAEELECHRNTARRNLEKLAERGELEQSKRSGAFLWQTI</sequence>
<accession>A0A1N7G4V5</accession>
<dbReference type="Proteomes" id="UP000185687">
    <property type="component" value="Unassembled WGS sequence"/>
</dbReference>
<dbReference type="RefSeq" id="WP_076584202.1">
    <property type="nucleotide sequence ID" value="NZ_CP019330.1"/>
</dbReference>
<dbReference type="EMBL" id="CP019330">
    <property type="protein sequence ID" value="APX98735.1"/>
    <property type="molecule type" value="Genomic_DNA"/>
</dbReference>
<evidence type="ECO:0000313" key="2">
    <source>
        <dbReference type="EMBL" id="APX98735.1"/>
    </source>
</evidence>
<evidence type="ECO:0000313" key="4">
    <source>
        <dbReference type="Proteomes" id="UP000185687"/>
    </source>
</evidence>
<gene>
    <name evidence="2" type="ORF">BB347_18695</name>
    <name evidence="3" type="ORF">SAMN05421809_3719</name>
</gene>
<geneLocation type="plasmid" evidence="2">
    <name>unnamed3</name>
</geneLocation>
<feature type="compositionally biased region" description="Basic and acidic residues" evidence="1">
    <location>
        <begin position="1"/>
        <end position="11"/>
    </location>
</feature>
<feature type="region of interest" description="Disordered" evidence="1">
    <location>
        <begin position="1"/>
        <end position="20"/>
    </location>
</feature>
<dbReference type="Proteomes" id="UP000187321">
    <property type="component" value="Plasmid unnamed3"/>
</dbReference>
<dbReference type="InterPro" id="IPR036388">
    <property type="entry name" value="WH-like_DNA-bd_sf"/>
</dbReference>
<proteinExistence type="predicted"/>
<dbReference type="Pfam" id="PF12840">
    <property type="entry name" value="HTH_20"/>
    <property type="match status" value="1"/>
</dbReference>
<protein>
    <submittedName>
        <fullName evidence="2">Transcriptional regulator</fullName>
    </submittedName>
</protein>
<reference evidence="3 4" key="2">
    <citation type="submission" date="2017-01" db="EMBL/GenBank/DDBJ databases">
        <authorList>
            <person name="Mah S.A."/>
            <person name="Swanson W.J."/>
            <person name="Moy G.W."/>
            <person name="Vacquier V.D."/>
        </authorList>
    </citation>
    <scope>NUCLEOTIDE SEQUENCE [LARGE SCALE GENOMIC DNA]</scope>
    <source>
        <strain evidence="3 4">CGMCC 1.8909</strain>
    </source>
</reference>
<keyword evidence="4" id="KW-1185">Reference proteome</keyword>